<reference evidence="3" key="1">
    <citation type="submission" date="2022-09" db="EMBL/GenBank/DDBJ databases">
        <title>Isolation and characterization of 3-chlorobenzoate degrading bacteria from soils in Shizuoka.</title>
        <authorList>
            <person name="Ifat A."/>
            <person name="Ogawa N."/>
            <person name="Kimbara K."/>
            <person name="Moriuchi R."/>
            <person name="Dohra H."/>
            <person name="Shintani M."/>
        </authorList>
    </citation>
    <scope>NUCLEOTIDE SEQUENCE</scope>
    <source>
        <strain evidence="3">19CS4-2</strain>
    </source>
</reference>
<comment type="caution">
    <text evidence="3">The sequence shown here is derived from an EMBL/GenBank/DDBJ whole genome shotgun (WGS) entry which is preliminary data.</text>
</comment>
<evidence type="ECO:0000313" key="4">
    <source>
        <dbReference type="Proteomes" id="UP001055111"/>
    </source>
</evidence>
<protein>
    <submittedName>
        <fullName evidence="3">DDE-type integrase/transposase/recombinase</fullName>
    </submittedName>
</protein>
<evidence type="ECO:0000313" key="3">
    <source>
        <dbReference type="EMBL" id="GJH26304.1"/>
    </source>
</evidence>
<dbReference type="GO" id="GO:0003676">
    <property type="term" value="F:nucleic acid binding"/>
    <property type="evidence" value="ECO:0007669"/>
    <property type="project" value="InterPro"/>
</dbReference>
<proteinExistence type="predicted"/>
<feature type="compositionally biased region" description="Polar residues" evidence="1">
    <location>
        <begin position="718"/>
        <end position="746"/>
    </location>
</feature>
<dbReference type="GO" id="GO:0015074">
    <property type="term" value="P:DNA integration"/>
    <property type="evidence" value="ECO:0007669"/>
    <property type="project" value="InterPro"/>
</dbReference>
<accession>A0AA37ICQ7</accession>
<dbReference type="Gene3D" id="3.30.420.10">
    <property type="entry name" value="Ribonuclease H-like superfamily/Ribonuclease H"/>
    <property type="match status" value="1"/>
</dbReference>
<feature type="compositionally biased region" description="Basic and acidic residues" evidence="1">
    <location>
        <begin position="689"/>
        <end position="714"/>
    </location>
</feature>
<dbReference type="AlphaFoldDB" id="A0AA37ICQ7"/>
<dbReference type="EMBL" id="BPUS01000006">
    <property type="protein sequence ID" value="GJH26304.1"/>
    <property type="molecule type" value="Genomic_DNA"/>
</dbReference>
<dbReference type="Proteomes" id="UP001055111">
    <property type="component" value="Unassembled WGS sequence"/>
</dbReference>
<feature type="region of interest" description="Disordered" evidence="1">
    <location>
        <begin position="689"/>
        <end position="760"/>
    </location>
</feature>
<evidence type="ECO:0000259" key="2">
    <source>
        <dbReference type="PROSITE" id="PS50994"/>
    </source>
</evidence>
<sequence length="776" mass="87813">MGTATVDTAVADSIEGNDNYFRNPTFLAERMLIRSCQSEQTFCVVATGAGSAFTFLCDVNDPKSWPFPQLTDSLCQRLASDYNGPDGLAFVSEHPYLNRQAPDRLTRVPPKVQPGESDGHTEEEDLVTQQNWKDIEPLVSNPREILNDKTRNQALVRRAKEVGSSRQRLTRLVKAYWKRGMTSSAVARDYSGVGNPGKTKNWKHSGKEVKLSREGLEMSDAFRGFLGIAADYYVKHRPRVTVQQALDYILGLFFPDKMARVPPSKRTTKKKATSEEVLTIHQLKHYLRTQRPYAIKRRRRLGDKPFLLTARDMRGVADRHVGGPGACYAIDATIADIYLVSEFDRTLLVGRPTVYFAVDVYSRLIVGIYVGFEPPSWVAAMMVLVNVATPKVSFCKQYGIDIEEWEWPCHFMPARILADRGELLNVRQGKGVTEGLVIQIENTGASRPELKAVVERRFGMVPHIWKKWAPGYVDKDYLVRGSRDYRKDAALTLTEFTRLLILAVIVANKAPLETYKTAPGMVAEGKAPSPVELWDWGVRNRGGTPRQFTVEEVKRNVLPRMMATVTPKGIYMPNGGFYENERALKDDWFIRARVKQWKVWIAYDVRDLETIYLCDGNKFELCKLRETNPIERNVAGKTLAELLQIEETDSENKREEEKEHTKVRVNADLQMQRITQEGKKKTRAALEAAGREYPERDNIRGARGEEVAANREGESFPPTVTKTESYAIAESSSRPANAQDVQNGPDESTEAGKASRDTDEYALNLVKRLYKRRSGK</sequence>
<feature type="domain" description="Integrase catalytic" evidence="2">
    <location>
        <begin position="320"/>
        <end position="519"/>
    </location>
</feature>
<gene>
    <name evidence="3" type="ORF">CBA19CS42_17330</name>
</gene>
<dbReference type="InterPro" id="IPR001584">
    <property type="entry name" value="Integrase_cat-core"/>
</dbReference>
<evidence type="ECO:0000256" key="1">
    <source>
        <dbReference type="SAM" id="MobiDB-lite"/>
    </source>
</evidence>
<organism evidence="3 4">
    <name type="scientific">Caballeronia novacaledonica</name>
    <dbReference type="NCBI Taxonomy" id="1544861"/>
    <lineage>
        <taxon>Bacteria</taxon>
        <taxon>Pseudomonadati</taxon>
        <taxon>Pseudomonadota</taxon>
        <taxon>Betaproteobacteria</taxon>
        <taxon>Burkholderiales</taxon>
        <taxon>Burkholderiaceae</taxon>
        <taxon>Caballeronia</taxon>
    </lineage>
</organism>
<name>A0AA37ICQ7_9BURK</name>
<feature type="region of interest" description="Disordered" evidence="1">
    <location>
        <begin position="106"/>
        <end position="127"/>
    </location>
</feature>
<dbReference type="InterPro" id="IPR036397">
    <property type="entry name" value="RNaseH_sf"/>
</dbReference>
<dbReference type="PROSITE" id="PS50994">
    <property type="entry name" value="INTEGRASE"/>
    <property type="match status" value="1"/>
</dbReference>
<dbReference type="RefSeq" id="WP_238212897.1">
    <property type="nucleotide sequence ID" value="NZ_BPUS01000006.1"/>
</dbReference>